<reference evidence="1" key="1">
    <citation type="submission" date="2014-11" db="EMBL/GenBank/DDBJ databases">
        <authorList>
            <person name="Amaro Gonzalez C."/>
        </authorList>
    </citation>
    <scope>NUCLEOTIDE SEQUENCE</scope>
</reference>
<protein>
    <submittedName>
        <fullName evidence="1">Uncharacterized protein</fullName>
    </submittedName>
</protein>
<dbReference type="AlphaFoldDB" id="A0A0E9W1J3"/>
<accession>A0A0E9W1J3</accession>
<dbReference type="EMBL" id="GBXM01025234">
    <property type="protein sequence ID" value="JAH83343.1"/>
    <property type="molecule type" value="Transcribed_RNA"/>
</dbReference>
<proteinExistence type="predicted"/>
<sequence>MAETVAEESTRANCCISCCLISLMRNQGEKITWSNLFRAAFH</sequence>
<reference evidence="1" key="2">
    <citation type="journal article" date="2015" name="Fish Shellfish Immunol.">
        <title>Early steps in the European eel (Anguilla anguilla)-Vibrio vulnificus interaction in the gills: Role of the RtxA13 toxin.</title>
        <authorList>
            <person name="Callol A."/>
            <person name="Pajuelo D."/>
            <person name="Ebbesson L."/>
            <person name="Teles M."/>
            <person name="MacKenzie S."/>
            <person name="Amaro C."/>
        </authorList>
    </citation>
    <scope>NUCLEOTIDE SEQUENCE</scope>
</reference>
<organism evidence="1">
    <name type="scientific">Anguilla anguilla</name>
    <name type="common">European freshwater eel</name>
    <name type="synonym">Muraena anguilla</name>
    <dbReference type="NCBI Taxonomy" id="7936"/>
    <lineage>
        <taxon>Eukaryota</taxon>
        <taxon>Metazoa</taxon>
        <taxon>Chordata</taxon>
        <taxon>Craniata</taxon>
        <taxon>Vertebrata</taxon>
        <taxon>Euteleostomi</taxon>
        <taxon>Actinopterygii</taxon>
        <taxon>Neopterygii</taxon>
        <taxon>Teleostei</taxon>
        <taxon>Anguilliformes</taxon>
        <taxon>Anguillidae</taxon>
        <taxon>Anguilla</taxon>
    </lineage>
</organism>
<name>A0A0E9W1J3_ANGAN</name>
<evidence type="ECO:0000313" key="1">
    <source>
        <dbReference type="EMBL" id="JAH83343.1"/>
    </source>
</evidence>